<evidence type="ECO:0000313" key="3">
    <source>
        <dbReference type="Proteomes" id="UP001236569"/>
    </source>
</evidence>
<dbReference type="Proteomes" id="UP001236569">
    <property type="component" value="Unassembled WGS sequence"/>
</dbReference>
<dbReference type="InterPro" id="IPR013096">
    <property type="entry name" value="Cupin_2"/>
</dbReference>
<name>A0ABT6YKJ0_9BACT</name>
<comment type="caution">
    <text evidence="2">The sequence shown here is derived from an EMBL/GenBank/DDBJ whole genome shotgun (WGS) entry which is preliminary data.</text>
</comment>
<dbReference type="SUPFAM" id="SSF51182">
    <property type="entry name" value="RmlC-like cupins"/>
    <property type="match status" value="1"/>
</dbReference>
<organism evidence="2 3">
    <name type="scientific">Flectobacillus longus</name>
    <dbReference type="NCBI Taxonomy" id="2984207"/>
    <lineage>
        <taxon>Bacteria</taxon>
        <taxon>Pseudomonadati</taxon>
        <taxon>Bacteroidota</taxon>
        <taxon>Cytophagia</taxon>
        <taxon>Cytophagales</taxon>
        <taxon>Flectobacillaceae</taxon>
        <taxon>Flectobacillus</taxon>
    </lineage>
</organism>
<dbReference type="Pfam" id="PF07883">
    <property type="entry name" value="Cupin_2"/>
    <property type="match status" value="1"/>
</dbReference>
<accession>A0ABT6YKJ0</accession>
<evidence type="ECO:0000259" key="1">
    <source>
        <dbReference type="Pfam" id="PF07883"/>
    </source>
</evidence>
<dbReference type="PANTHER" id="PTHR36440:SF1">
    <property type="entry name" value="PUTATIVE (AFU_ORTHOLOGUE AFUA_8G07350)-RELATED"/>
    <property type="match status" value="1"/>
</dbReference>
<protein>
    <submittedName>
        <fullName evidence="2">Cupin domain-containing protein</fullName>
    </submittedName>
</protein>
<dbReference type="InterPro" id="IPR014710">
    <property type="entry name" value="RmlC-like_jellyroll"/>
</dbReference>
<dbReference type="EMBL" id="JASHID010000004">
    <property type="protein sequence ID" value="MDI9864104.1"/>
    <property type="molecule type" value="Genomic_DNA"/>
</dbReference>
<feature type="domain" description="Cupin type-2" evidence="1">
    <location>
        <begin position="34"/>
        <end position="100"/>
    </location>
</feature>
<proteinExistence type="predicted"/>
<dbReference type="InterPro" id="IPR053146">
    <property type="entry name" value="QDO-like"/>
</dbReference>
<keyword evidence="3" id="KW-1185">Reference proteome</keyword>
<reference evidence="2 3" key="1">
    <citation type="submission" date="2023-05" db="EMBL/GenBank/DDBJ databases">
        <title>Novel species of genus Flectobacillus isolated from stream in China.</title>
        <authorList>
            <person name="Lu H."/>
        </authorList>
    </citation>
    <scope>NUCLEOTIDE SEQUENCE [LARGE SCALE GENOMIC DNA]</scope>
    <source>
        <strain evidence="2 3">DC10W</strain>
    </source>
</reference>
<gene>
    <name evidence="2" type="ORF">QM480_07205</name>
</gene>
<dbReference type="RefSeq" id="WP_283369329.1">
    <property type="nucleotide sequence ID" value="NZ_JASHID010000004.1"/>
</dbReference>
<evidence type="ECO:0000313" key="2">
    <source>
        <dbReference type="EMBL" id="MDI9864104.1"/>
    </source>
</evidence>
<dbReference type="InterPro" id="IPR011051">
    <property type="entry name" value="RmlC_Cupin_sf"/>
</dbReference>
<dbReference type="Gene3D" id="2.60.120.10">
    <property type="entry name" value="Jelly Rolls"/>
    <property type="match status" value="1"/>
</dbReference>
<dbReference type="CDD" id="cd02208">
    <property type="entry name" value="cupin_RmlC-like"/>
    <property type="match status" value="1"/>
</dbReference>
<dbReference type="PANTHER" id="PTHR36440">
    <property type="entry name" value="PUTATIVE (AFU_ORTHOLOGUE AFUA_8G07350)-RELATED"/>
    <property type="match status" value="1"/>
</dbReference>
<sequence length="178" mass="20716">MVKKGTILKDRYNNTFEFVEVSTETNGHHTKLKVCLQPNQMALACHCHEKSDEIYEILEGELTYEVNHKKMIVSSGETIILPRAQAHRHYNESDKPVVMYYTITPSYDIEPLIETMITMWQNGKIKNGNANFLQSMVWVNYMESKIYFEGLSQKTQNFLAHILAPIASIFGYKKFYHN</sequence>